<name>Q6IIU8_DROME</name>
<keyword evidence="2" id="KW-1133">Transmembrane helix</keyword>
<organism evidence="3">
    <name type="scientific">Drosophila melanogaster</name>
    <name type="common">Fruit fly</name>
    <dbReference type="NCBI Taxonomy" id="7227"/>
    <lineage>
        <taxon>Eukaryota</taxon>
        <taxon>Metazoa</taxon>
        <taxon>Ecdysozoa</taxon>
        <taxon>Arthropoda</taxon>
        <taxon>Hexapoda</taxon>
        <taxon>Insecta</taxon>
        <taxon>Pterygota</taxon>
        <taxon>Neoptera</taxon>
        <taxon>Endopterygota</taxon>
        <taxon>Diptera</taxon>
        <taxon>Brachycera</taxon>
        <taxon>Muscomorpha</taxon>
        <taxon>Ephydroidea</taxon>
        <taxon>Drosophilidae</taxon>
        <taxon>Drosophila</taxon>
        <taxon>Sophophora</taxon>
    </lineage>
</organism>
<feature type="region of interest" description="Disordered" evidence="1">
    <location>
        <begin position="144"/>
        <end position="168"/>
    </location>
</feature>
<evidence type="ECO:0000256" key="2">
    <source>
        <dbReference type="SAM" id="Phobius"/>
    </source>
</evidence>
<feature type="transmembrane region" description="Helical" evidence="2">
    <location>
        <begin position="20"/>
        <end position="43"/>
    </location>
</feature>
<sequence>MTMKFVFGRVSNTFTFGDLLFRCLAVLFNFVLVAVCFGVLVWFSSSPSLLCQQIAAGHDGHGGHVGHDGRDGAHKFDVCGIFPAGHHHHQHGFVVEDRDREWEWKWKNQSPSQFVCYFVWNFGTCCEVTPHFLATLAACNVSPTPGGNKSRTNRVEGVSQGNPTPLRTPEFTTIVGQKGVAIKQGEASTALRLINNHMLITCLKPPT</sequence>
<evidence type="ECO:0000313" key="3">
    <source>
        <dbReference type="EMBL" id="DAA03168.1"/>
    </source>
</evidence>
<keyword evidence="2" id="KW-0812">Transmembrane</keyword>
<keyword evidence="2" id="KW-0472">Membrane</keyword>
<dbReference type="AlphaFoldDB" id="Q6IIU8"/>
<protein>
    <submittedName>
        <fullName evidence="3">HDC16920</fullName>
    </submittedName>
</protein>
<gene>
    <name evidence="3" type="ORF">HDC16920</name>
</gene>
<evidence type="ECO:0000256" key="1">
    <source>
        <dbReference type="SAM" id="MobiDB-lite"/>
    </source>
</evidence>
<accession>Q6IIU8</accession>
<reference evidence="3" key="1">
    <citation type="journal article" date="2003" name="Genome Biol.">
        <title>An integrated gene annotation and transcriptional profiling approach towards the full gene content of the Drosophila genome.</title>
        <authorList>
            <person name="Hild M."/>
            <person name="Beckmann B."/>
            <person name="Haas S.A."/>
            <person name="Koch B."/>
            <person name="Solovyev V."/>
            <person name="Busold C."/>
            <person name="Fellenberg K."/>
            <person name="Boutros M."/>
            <person name="Vingron M."/>
            <person name="Sauer F."/>
            <person name="Hoheisel J.D."/>
            <person name="Paro R."/>
        </authorList>
    </citation>
    <scope>NUCLEOTIDE SEQUENCE</scope>
</reference>
<feature type="compositionally biased region" description="Polar residues" evidence="1">
    <location>
        <begin position="159"/>
        <end position="168"/>
    </location>
</feature>
<dbReference type="EMBL" id="BK002968">
    <property type="protein sequence ID" value="DAA03168.1"/>
    <property type="molecule type" value="Genomic_DNA"/>
</dbReference>
<proteinExistence type="predicted"/>